<dbReference type="Gene3D" id="3.30.700.10">
    <property type="entry name" value="Glycoprotein, Type 4 Pilin"/>
    <property type="match status" value="1"/>
</dbReference>
<evidence type="ECO:0000313" key="3">
    <source>
        <dbReference type="Proteomes" id="UP000614424"/>
    </source>
</evidence>
<dbReference type="AlphaFoldDB" id="A0A8J6NEZ0"/>
<evidence type="ECO:0000313" key="2">
    <source>
        <dbReference type="EMBL" id="MBC8318437.1"/>
    </source>
</evidence>
<proteinExistence type="predicted"/>
<dbReference type="SUPFAM" id="SSF54523">
    <property type="entry name" value="Pili subunits"/>
    <property type="match status" value="1"/>
</dbReference>
<organism evidence="2 3">
    <name type="scientific">Candidatus Desulfobia pelagia</name>
    <dbReference type="NCBI Taxonomy" id="2841692"/>
    <lineage>
        <taxon>Bacteria</taxon>
        <taxon>Pseudomonadati</taxon>
        <taxon>Thermodesulfobacteriota</taxon>
        <taxon>Desulfobulbia</taxon>
        <taxon>Desulfobulbales</taxon>
        <taxon>Desulfobulbaceae</taxon>
        <taxon>Candidatus Desulfobia</taxon>
    </lineage>
</organism>
<feature type="transmembrane region" description="Helical" evidence="1">
    <location>
        <begin position="6"/>
        <end position="27"/>
    </location>
</feature>
<dbReference type="InterPro" id="IPR012902">
    <property type="entry name" value="N_methyl_site"/>
</dbReference>
<dbReference type="Pfam" id="PF07963">
    <property type="entry name" value="N_methyl"/>
    <property type="match status" value="1"/>
</dbReference>
<comment type="caution">
    <text evidence="2">The sequence shown here is derived from an EMBL/GenBank/DDBJ whole genome shotgun (WGS) entry which is preliminary data.</text>
</comment>
<keyword evidence="1" id="KW-0812">Transmembrane</keyword>
<dbReference type="NCBIfam" id="TIGR02532">
    <property type="entry name" value="IV_pilin_GFxxxE"/>
    <property type="match status" value="1"/>
</dbReference>
<keyword evidence="1" id="KW-1133">Transmembrane helix</keyword>
<protein>
    <submittedName>
        <fullName evidence="2">Type II secretion system protein</fullName>
    </submittedName>
</protein>
<reference evidence="2 3" key="1">
    <citation type="submission" date="2020-08" db="EMBL/GenBank/DDBJ databases">
        <title>Bridging the membrane lipid divide: bacteria of the FCB group superphylum have the potential to synthesize archaeal ether lipids.</title>
        <authorList>
            <person name="Villanueva L."/>
            <person name="Von Meijenfeldt F.A.B."/>
            <person name="Westbye A.B."/>
            <person name="Yadav S."/>
            <person name="Hopmans E.C."/>
            <person name="Dutilh B.E."/>
            <person name="Sinninghe Damste J.S."/>
        </authorList>
    </citation>
    <scope>NUCLEOTIDE SEQUENCE [LARGE SCALE GENOMIC DNA]</scope>
    <source>
        <strain evidence="2">NIOZ-UU47</strain>
    </source>
</reference>
<accession>A0A8J6NEZ0</accession>
<gene>
    <name evidence="2" type="ORF">H8E41_11070</name>
</gene>
<dbReference type="EMBL" id="JACNJZ010000160">
    <property type="protein sequence ID" value="MBC8318437.1"/>
    <property type="molecule type" value="Genomic_DNA"/>
</dbReference>
<sequence>MKGQQGFTLIELIMVIVILGILAAVALPKYADLQTEARAAAAEGVYGAAQGAAAINFASTLAGVLDVNRPAYDAATCTAGLINIGTCIMNSLDGVPEGWIADDAPANCSNSAIGCICLDSDLDGDCGGETYTIGITTIELANAKAVLAKSW</sequence>
<dbReference type="InterPro" id="IPR045584">
    <property type="entry name" value="Pilin-like"/>
</dbReference>
<evidence type="ECO:0000256" key="1">
    <source>
        <dbReference type="SAM" id="Phobius"/>
    </source>
</evidence>
<keyword evidence="1" id="KW-0472">Membrane</keyword>
<dbReference type="PROSITE" id="PS00409">
    <property type="entry name" value="PROKAR_NTER_METHYL"/>
    <property type="match status" value="1"/>
</dbReference>
<name>A0A8J6NEZ0_9BACT</name>
<dbReference type="Proteomes" id="UP000614424">
    <property type="component" value="Unassembled WGS sequence"/>
</dbReference>